<gene>
    <name evidence="13" type="ORF">C273_06957</name>
</gene>
<keyword evidence="6" id="KW-0408">Iron</keyword>
<dbReference type="InterPro" id="IPR017927">
    <property type="entry name" value="FAD-bd_FR_type"/>
</dbReference>
<organism evidence="13 14">
    <name type="scientific">Staphylococcus massiliensis S46</name>
    <dbReference type="NCBI Taxonomy" id="1229783"/>
    <lineage>
        <taxon>Bacteria</taxon>
        <taxon>Bacillati</taxon>
        <taxon>Bacillota</taxon>
        <taxon>Bacilli</taxon>
        <taxon>Bacillales</taxon>
        <taxon>Staphylococcaceae</taxon>
        <taxon>Staphylococcus</taxon>
    </lineage>
</organism>
<name>K9AYY9_9STAP</name>
<evidence type="ECO:0000256" key="3">
    <source>
        <dbReference type="ARBA" id="ARBA00022617"/>
    </source>
</evidence>
<comment type="caution">
    <text evidence="13">The sequence shown here is derived from an EMBL/GenBank/DDBJ whole genome shotgun (WGS) entry which is preliminary data.</text>
</comment>
<dbReference type="GO" id="GO:0019825">
    <property type="term" value="F:oxygen binding"/>
    <property type="evidence" value="ECO:0007669"/>
    <property type="project" value="InterPro"/>
</dbReference>
<dbReference type="eggNOG" id="COG1017">
    <property type="taxonomic scope" value="Bacteria"/>
</dbReference>
<proteinExistence type="inferred from homology"/>
<dbReference type="GO" id="GO:0008941">
    <property type="term" value="F:nitric oxide dioxygenase NAD(P)H activity"/>
    <property type="evidence" value="ECO:0007669"/>
    <property type="project" value="UniProtKB-EC"/>
</dbReference>
<evidence type="ECO:0000259" key="11">
    <source>
        <dbReference type="PROSITE" id="PS01033"/>
    </source>
</evidence>
<protein>
    <recommendedName>
        <fullName evidence="2">nitric oxide dioxygenase</fullName>
        <ecNumber evidence="2">1.14.12.17</ecNumber>
    </recommendedName>
</protein>
<accession>K9AYY9</accession>
<feature type="domain" description="Globin" evidence="11">
    <location>
        <begin position="1"/>
        <end position="138"/>
    </location>
</feature>
<evidence type="ECO:0000256" key="1">
    <source>
        <dbReference type="ARBA" id="ARBA00006401"/>
    </source>
</evidence>
<dbReference type="EC" id="1.14.12.17" evidence="2"/>
<comment type="catalytic activity">
    <reaction evidence="9">
        <text>2 nitric oxide + NADPH + 2 O2 = 2 nitrate + NADP(+) + H(+)</text>
        <dbReference type="Rhea" id="RHEA:19465"/>
        <dbReference type="ChEBI" id="CHEBI:15378"/>
        <dbReference type="ChEBI" id="CHEBI:15379"/>
        <dbReference type="ChEBI" id="CHEBI:16480"/>
        <dbReference type="ChEBI" id="CHEBI:17632"/>
        <dbReference type="ChEBI" id="CHEBI:57783"/>
        <dbReference type="ChEBI" id="CHEBI:58349"/>
        <dbReference type="EC" id="1.14.12.17"/>
    </reaction>
</comment>
<evidence type="ECO:0000313" key="14">
    <source>
        <dbReference type="Proteomes" id="UP000009885"/>
    </source>
</evidence>
<keyword evidence="5" id="KW-0479">Metal-binding</keyword>
<reference evidence="13 14" key="1">
    <citation type="journal article" date="2013" name="Genome Announc.">
        <title>Genome Sequence of Staphylococcus massiliensis Strain S46, Isolated from the Surface of Healthy Human Skin.</title>
        <authorList>
            <person name="Srivastav R."/>
            <person name="Singh A."/>
            <person name="Jangir P.K."/>
            <person name="Kumari C."/>
            <person name="Muduli S."/>
            <person name="Sharma R."/>
        </authorList>
    </citation>
    <scope>NUCLEOTIDE SEQUENCE [LARGE SCALE GENOMIC DNA]</scope>
    <source>
        <strain evidence="13 14">S46</strain>
    </source>
</reference>
<keyword evidence="3 10" id="KW-0349">Heme</keyword>
<dbReference type="PROSITE" id="PS01033">
    <property type="entry name" value="GLOBIN"/>
    <property type="match status" value="1"/>
</dbReference>
<evidence type="ECO:0000259" key="12">
    <source>
        <dbReference type="PROSITE" id="PS51384"/>
    </source>
</evidence>
<dbReference type="InterPro" id="IPR039261">
    <property type="entry name" value="FNR_nucleotide-bd"/>
</dbReference>
<dbReference type="PRINTS" id="PR00409">
    <property type="entry name" value="PHDIOXRDTASE"/>
</dbReference>
<evidence type="ECO:0000256" key="8">
    <source>
        <dbReference type="ARBA" id="ARBA00048649"/>
    </source>
</evidence>
<dbReference type="GO" id="GO:0046210">
    <property type="term" value="P:nitric oxide catabolic process"/>
    <property type="evidence" value="ECO:0007669"/>
    <property type="project" value="TreeGrafter"/>
</dbReference>
<dbReference type="EMBL" id="AMSQ01000009">
    <property type="protein sequence ID" value="EKU47762.1"/>
    <property type="molecule type" value="Genomic_DNA"/>
</dbReference>
<dbReference type="CDD" id="cd14777">
    <property type="entry name" value="Yhb1-globin-like"/>
    <property type="match status" value="1"/>
</dbReference>
<evidence type="ECO:0000256" key="7">
    <source>
        <dbReference type="ARBA" id="ARBA00023027"/>
    </source>
</evidence>
<dbReference type="InterPro" id="IPR009050">
    <property type="entry name" value="Globin-like_sf"/>
</dbReference>
<dbReference type="eggNOG" id="COG1018">
    <property type="taxonomic scope" value="Bacteria"/>
</dbReference>
<dbReference type="GO" id="GO:0071500">
    <property type="term" value="P:cellular response to nitrosative stress"/>
    <property type="evidence" value="ECO:0007669"/>
    <property type="project" value="TreeGrafter"/>
</dbReference>
<dbReference type="PANTHER" id="PTHR43396:SF3">
    <property type="entry name" value="FLAVOHEMOPROTEIN"/>
    <property type="match status" value="1"/>
</dbReference>
<dbReference type="SUPFAM" id="SSF52343">
    <property type="entry name" value="Ferredoxin reductase-like, C-terminal NADP-linked domain"/>
    <property type="match status" value="1"/>
</dbReference>
<dbReference type="PATRIC" id="fig|1229783.3.peg.1404"/>
<dbReference type="OrthoDB" id="9801223at2"/>
<dbReference type="InterPro" id="IPR012292">
    <property type="entry name" value="Globin/Proto"/>
</dbReference>
<comment type="catalytic activity">
    <reaction evidence="8">
        <text>2 nitric oxide + NADH + 2 O2 = 2 nitrate + NAD(+) + H(+)</text>
        <dbReference type="Rhea" id="RHEA:19469"/>
        <dbReference type="ChEBI" id="CHEBI:15378"/>
        <dbReference type="ChEBI" id="CHEBI:15379"/>
        <dbReference type="ChEBI" id="CHEBI:16480"/>
        <dbReference type="ChEBI" id="CHEBI:17632"/>
        <dbReference type="ChEBI" id="CHEBI:57540"/>
        <dbReference type="ChEBI" id="CHEBI:57945"/>
        <dbReference type="EC" id="1.14.12.17"/>
    </reaction>
</comment>
<dbReference type="InterPro" id="IPR017938">
    <property type="entry name" value="Riboflavin_synthase-like_b-brl"/>
</dbReference>
<comment type="similarity">
    <text evidence="1">In the C-terminal section; belongs to the flavoprotein pyridine nucleotide cytochrome reductase family.</text>
</comment>
<evidence type="ECO:0000256" key="9">
    <source>
        <dbReference type="ARBA" id="ARBA00049433"/>
    </source>
</evidence>
<dbReference type="SUPFAM" id="SSF46458">
    <property type="entry name" value="Globin-like"/>
    <property type="match status" value="1"/>
</dbReference>
<dbReference type="STRING" id="1229783.C273_06957"/>
<evidence type="ECO:0000256" key="10">
    <source>
        <dbReference type="RuleBase" id="RU000356"/>
    </source>
</evidence>
<evidence type="ECO:0000256" key="6">
    <source>
        <dbReference type="ARBA" id="ARBA00023004"/>
    </source>
</evidence>
<keyword evidence="10" id="KW-0813">Transport</keyword>
<evidence type="ECO:0000256" key="4">
    <source>
        <dbReference type="ARBA" id="ARBA00022621"/>
    </source>
</evidence>
<dbReference type="Gene3D" id="3.40.50.80">
    <property type="entry name" value="Nucleotide-binding domain of ferredoxin-NADP reductase (FNR) module"/>
    <property type="match status" value="1"/>
</dbReference>
<dbReference type="Gene3D" id="2.40.30.10">
    <property type="entry name" value="Translation factors"/>
    <property type="match status" value="1"/>
</dbReference>
<dbReference type="PROSITE" id="PS51384">
    <property type="entry name" value="FAD_FR"/>
    <property type="match status" value="1"/>
</dbReference>
<dbReference type="GO" id="GO:0005344">
    <property type="term" value="F:oxygen carrier activity"/>
    <property type="evidence" value="ECO:0007669"/>
    <property type="project" value="UniProtKB-KW"/>
</dbReference>
<evidence type="ECO:0000256" key="5">
    <source>
        <dbReference type="ARBA" id="ARBA00022723"/>
    </source>
</evidence>
<dbReference type="Gene3D" id="1.10.490.10">
    <property type="entry name" value="Globins"/>
    <property type="match status" value="1"/>
</dbReference>
<dbReference type="GO" id="GO:0046872">
    <property type="term" value="F:metal ion binding"/>
    <property type="evidence" value="ECO:0007669"/>
    <property type="project" value="UniProtKB-KW"/>
</dbReference>
<dbReference type="InterPro" id="IPR000971">
    <property type="entry name" value="Globin"/>
</dbReference>
<comment type="similarity">
    <text evidence="10">Belongs to the globin family.</text>
</comment>
<evidence type="ECO:0000256" key="2">
    <source>
        <dbReference type="ARBA" id="ARBA00012229"/>
    </source>
</evidence>
<dbReference type="PANTHER" id="PTHR43396">
    <property type="entry name" value="FLAVOHEMOPROTEIN"/>
    <property type="match status" value="1"/>
</dbReference>
<keyword evidence="7" id="KW-0520">NAD</keyword>
<dbReference type="Pfam" id="PF00042">
    <property type="entry name" value="Globin"/>
    <property type="match status" value="1"/>
</dbReference>
<keyword evidence="14" id="KW-1185">Reference proteome</keyword>
<dbReference type="Proteomes" id="UP000009885">
    <property type="component" value="Unassembled WGS sequence"/>
</dbReference>
<sequence>MLTSEEKDIIQQTVPVLQKQGTEITQTFYNRMFNQHPELRNMFNQTNQKRGFQSTALAQSVLAAAVNIDDLSKILPVVKEIGYKHCALQVFPEHYPIVGENLLAAIQEVVGLEESHPIIQTWGKAYGEIADAFIQVEKEIYDSMIWDGFKPFKITSIEEERSDIKVYTVDTNGIDLSQYVPGQYITVDVNSTKLPYRAKRHYSVVEGTQDSLKFAVKRHVENDMEGEVSAILHDEFSVGDDILLSAPVGGFKVHNPEHDQLFIGSGIGTTPLIPMFKQATSESQDVKFIQVADKAGESPFEQDLKEIAEQGNAKLHIHDKSVEGYLLKDELKDYLEANTEIYVCGGTVFIQAIVKELKALHVDMTKVHFETFVPRLSVEV</sequence>
<dbReference type="AlphaFoldDB" id="K9AYY9"/>
<dbReference type="FunFam" id="1.10.490.10:FF:000003">
    <property type="entry name" value="Flavohemoprotein"/>
    <property type="match status" value="1"/>
</dbReference>
<keyword evidence="4 10" id="KW-0561">Oxygen transport</keyword>
<dbReference type="GO" id="GO:0020037">
    <property type="term" value="F:heme binding"/>
    <property type="evidence" value="ECO:0007669"/>
    <property type="project" value="InterPro"/>
</dbReference>
<dbReference type="RefSeq" id="WP_009383682.1">
    <property type="nucleotide sequence ID" value="NZ_AMSQ01000009.1"/>
</dbReference>
<dbReference type="GO" id="GO:0071949">
    <property type="term" value="F:FAD binding"/>
    <property type="evidence" value="ECO:0007669"/>
    <property type="project" value="TreeGrafter"/>
</dbReference>
<dbReference type="SUPFAM" id="SSF63380">
    <property type="entry name" value="Riboflavin synthase domain-like"/>
    <property type="match status" value="1"/>
</dbReference>
<evidence type="ECO:0000313" key="13">
    <source>
        <dbReference type="EMBL" id="EKU47762.1"/>
    </source>
</evidence>
<feature type="domain" description="FAD-binding FR-type" evidence="12">
    <location>
        <begin position="147"/>
        <end position="254"/>
    </location>
</feature>